<dbReference type="PANTHER" id="PTHR10342:SF273">
    <property type="entry name" value="RE14504P"/>
    <property type="match status" value="1"/>
</dbReference>
<dbReference type="SUPFAM" id="SSF53649">
    <property type="entry name" value="Alkaline phosphatase-like"/>
    <property type="match status" value="1"/>
</dbReference>
<evidence type="ECO:0000256" key="2">
    <source>
        <dbReference type="ARBA" id="ARBA00008779"/>
    </source>
</evidence>
<dbReference type="Gene3D" id="3.30.1120.10">
    <property type="match status" value="1"/>
</dbReference>
<comment type="cofactor">
    <cofactor evidence="1">
        <name>Ca(2+)</name>
        <dbReference type="ChEBI" id="CHEBI:29108"/>
    </cofactor>
</comment>
<keyword evidence="8" id="KW-1185">Reference proteome</keyword>
<dbReference type="InterPro" id="IPR000917">
    <property type="entry name" value="Sulfatase_N"/>
</dbReference>
<dbReference type="InterPro" id="IPR017850">
    <property type="entry name" value="Alkaline_phosphatase_core_sf"/>
</dbReference>
<dbReference type="PANTHER" id="PTHR10342">
    <property type="entry name" value="ARYLSULFATASE"/>
    <property type="match status" value="1"/>
</dbReference>
<dbReference type="EMBL" id="OC863043">
    <property type="protein sequence ID" value="CAD7630737.1"/>
    <property type="molecule type" value="Genomic_DNA"/>
</dbReference>
<reference evidence="7" key="1">
    <citation type="submission" date="2020-11" db="EMBL/GenBank/DDBJ databases">
        <authorList>
            <person name="Tran Van P."/>
        </authorList>
    </citation>
    <scope>NUCLEOTIDE SEQUENCE</scope>
</reference>
<dbReference type="Gene3D" id="3.40.720.10">
    <property type="entry name" value="Alkaline Phosphatase, subunit A"/>
    <property type="match status" value="1"/>
</dbReference>
<name>A0A7R9Q454_9ACAR</name>
<organism evidence="7">
    <name type="scientific">Medioppia subpectinata</name>
    <dbReference type="NCBI Taxonomy" id="1979941"/>
    <lineage>
        <taxon>Eukaryota</taxon>
        <taxon>Metazoa</taxon>
        <taxon>Ecdysozoa</taxon>
        <taxon>Arthropoda</taxon>
        <taxon>Chelicerata</taxon>
        <taxon>Arachnida</taxon>
        <taxon>Acari</taxon>
        <taxon>Acariformes</taxon>
        <taxon>Sarcoptiformes</taxon>
        <taxon>Oribatida</taxon>
        <taxon>Brachypylina</taxon>
        <taxon>Oppioidea</taxon>
        <taxon>Oppiidae</taxon>
        <taxon>Medioppia</taxon>
    </lineage>
</organism>
<dbReference type="EMBL" id="CAJPIZ010008468">
    <property type="protein sequence ID" value="CAG2111167.1"/>
    <property type="molecule type" value="Genomic_DNA"/>
</dbReference>
<dbReference type="Proteomes" id="UP000759131">
    <property type="component" value="Unassembled WGS sequence"/>
</dbReference>
<dbReference type="GO" id="GO:0046872">
    <property type="term" value="F:metal ion binding"/>
    <property type="evidence" value="ECO:0007669"/>
    <property type="project" value="UniProtKB-KW"/>
</dbReference>
<dbReference type="OrthoDB" id="103349at2759"/>
<proteinExistence type="inferred from homology"/>
<evidence type="ECO:0000256" key="5">
    <source>
        <dbReference type="ARBA" id="ARBA00023180"/>
    </source>
</evidence>
<comment type="similarity">
    <text evidence="2">Belongs to the sulfatase family.</text>
</comment>
<accession>A0A7R9Q454</accession>
<sequence length="223" mass="25471">MSETGFTGFDLRHNLDAVDGAHGIYSTDYYTESAVKLISDHNIERPLFVYMSYQSVHSANSPYELQAPKQLVDKFSYIKDENRRIFAATLYSMDLSIGRIVNELHNKNILNNTIILFMSDNGGAISGFMENSGSNYPLRGTKGSLWEGSTTNCDLTEDMCLFNIRSDPCEYYNVAKDYPQIVDKLWQKILIHNKTAVPPLNLPIDPKANPIYHNNWWSIWVQD</sequence>
<evidence type="ECO:0000256" key="1">
    <source>
        <dbReference type="ARBA" id="ARBA00001913"/>
    </source>
</evidence>
<gene>
    <name evidence="7" type="ORF">OSB1V03_LOCUS11149</name>
</gene>
<keyword evidence="5" id="KW-0325">Glycoprotein</keyword>
<evidence type="ECO:0000256" key="4">
    <source>
        <dbReference type="ARBA" id="ARBA00022837"/>
    </source>
</evidence>
<dbReference type="AlphaFoldDB" id="A0A7R9Q454"/>
<dbReference type="GO" id="GO:0008484">
    <property type="term" value="F:sulfuric ester hydrolase activity"/>
    <property type="evidence" value="ECO:0007669"/>
    <property type="project" value="InterPro"/>
</dbReference>
<dbReference type="Pfam" id="PF00884">
    <property type="entry name" value="Sulfatase"/>
    <property type="match status" value="1"/>
</dbReference>
<protein>
    <recommendedName>
        <fullName evidence="6">Sulfatase N-terminal domain-containing protein</fullName>
    </recommendedName>
</protein>
<dbReference type="InterPro" id="IPR047115">
    <property type="entry name" value="ARSB"/>
</dbReference>
<evidence type="ECO:0000313" key="7">
    <source>
        <dbReference type="EMBL" id="CAD7630737.1"/>
    </source>
</evidence>
<keyword evidence="4" id="KW-0106">Calcium</keyword>
<evidence type="ECO:0000259" key="6">
    <source>
        <dbReference type="Pfam" id="PF00884"/>
    </source>
</evidence>
<evidence type="ECO:0000313" key="8">
    <source>
        <dbReference type="Proteomes" id="UP000759131"/>
    </source>
</evidence>
<feature type="domain" description="Sulfatase N-terminal" evidence="6">
    <location>
        <begin position="23"/>
        <end position="150"/>
    </location>
</feature>
<keyword evidence="3" id="KW-0479">Metal-binding</keyword>
<evidence type="ECO:0000256" key="3">
    <source>
        <dbReference type="ARBA" id="ARBA00022723"/>
    </source>
</evidence>